<feature type="compositionally biased region" description="Basic and acidic residues" evidence="1">
    <location>
        <begin position="432"/>
        <end position="441"/>
    </location>
</feature>
<feature type="region of interest" description="Disordered" evidence="1">
    <location>
        <begin position="554"/>
        <end position="611"/>
    </location>
</feature>
<gene>
    <name evidence="2" type="ORF">SEPCBS119000_001841</name>
</gene>
<name>A0ABP0DFJ0_9PEZI</name>
<feature type="compositionally biased region" description="Low complexity" evidence="1">
    <location>
        <begin position="1148"/>
        <end position="1165"/>
    </location>
</feature>
<dbReference type="EMBL" id="CAWUON010000016">
    <property type="protein sequence ID" value="CAK7266082.1"/>
    <property type="molecule type" value="Genomic_DNA"/>
</dbReference>
<feature type="compositionally biased region" description="Low complexity" evidence="1">
    <location>
        <begin position="1252"/>
        <end position="1265"/>
    </location>
</feature>
<feature type="compositionally biased region" description="Low complexity" evidence="1">
    <location>
        <begin position="1128"/>
        <end position="1137"/>
    </location>
</feature>
<comment type="caution">
    <text evidence="2">The sequence shown here is derived from an EMBL/GenBank/DDBJ whole genome shotgun (WGS) entry which is preliminary data.</text>
</comment>
<feature type="compositionally biased region" description="Acidic residues" evidence="1">
    <location>
        <begin position="27"/>
        <end position="41"/>
    </location>
</feature>
<feature type="compositionally biased region" description="Low complexity" evidence="1">
    <location>
        <begin position="1204"/>
        <end position="1226"/>
    </location>
</feature>
<feature type="compositionally biased region" description="Basic and acidic residues" evidence="1">
    <location>
        <begin position="565"/>
        <end position="579"/>
    </location>
</feature>
<feature type="compositionally biased region" description="Basic and acidic residues" evidence="1">
    <location>
        <begin position="366"/>
        <end position="375"/>
    </location>
</feature>
<feature type="compositionally biased region" description="Low complexity" evidence="1">
    <location>
        <begin position="972"/>
        <end position="984"/>
    </location>
</feature>
<feature type="region of interest" description="Disordered" evidence="1">
    <location>
        <begin position="631"/>
        <end position="1273"/>
    </location>
</feature>
<feature type="compositionally biased region" description="Basic and acidic residues" evidence="1">
    <location>
        <begin position="634"/>
        <end position="645"/>
    </location>
</feature>
<dbReference type="Proteomes" id="UP001642502">
    <property type="component" value="Unassembled WGS sequence"/>
</dbReference>
<feature type="compositionally biased region" description="Basic and acidic residues" evidence="1">
    <location>
        <begin position="1227"/>
        <end position="1248"/>
    </location>
</feature>
<organism evidence="2 3">
    <name type="scientific">Sporothrix epigloea</name>
    <dbReference type="NCBI Taxonomy" id="1892477"/>
    <lineage>
        <taxon>Eukaryota</taxon>
        <taxon>Fungi</taxon>
        <taxon>Dikarya</taxon>
        <taxon>Ascomycota</taxon>
        <taxon>Pezizomycotina</taxon>
        <taxon>Sordariomycetes</taxon>
        <taxon>Sordariomycetidae</taxon>
        <taxon>Ophiostomatales</taxon>
        <taxon>Ophiostomataceae</taxon>
        <taxon>Sporothrix</taxon>
    </lineage>
</organism>
<feature type="compositionally biased region" description="Polar residues" evidence="1">
    <location>
        <begin position="1041"/>
        <end position="1055"/>
    </location>
</feature>
<feature type="region of interest" description="Disordered" evidence="1">
    <location>
        <begin position="296"/>
        <end position="521"/>
    </location>
</feature>
<sequence length="1273" mass="140315">MDKRPPRVSQAPTASKPRSSHHKDISTDTDTDTDTDSDSLDDSISSSSPSPPAPPRAFTQPRPRHRTRARPLSETLAIPRPPPASAHPPISPSLGDTPLALPPPPIGSAFAERSSSTSPSPLPNGRHSKPRPTSDAHTSPISPPLSDAQEALPSRTSRRQRRQVDIPPQSETVPRSSQLSPIDDQSAVVVQQSSRRPRNRPEFDENYGQDRREGHYQRDHREHRDYRDYRGQEDYRDYRGGTDDDLGGLSTSAWKAPLLFVGSVAAATFCIDRFWPRGITYGEKEAWEVREEEIYRHHGRSGRQATERRVEAARALPDGSRRMLERERTDDRLGERRLRDSRRIPERAQEWADDYQPRGHNRRREKALVVDRQESGQRGQQYIQQRQDVQRSPSDEAAGLQRPAAAADTGRPPRLLQDSALRENAGNPLYLRDSRDSRNTQDDAFEGDESFRRLRERRARAQGGRSGQSTWDAPIVQDDLEDNPTRRRHQNGDSGSILKRDMRNPQVDRRARAPRDLGGEDDFRRSLYSHAHGNGRFLLDPSTAAAGARLSAMDGPRYESTVPDRYYETKSRLQDDPAQRQRLSRQQRDHADANGGAKYARSSRRVDGPSAATAATTAALAAGATIAALNGRQSRRERGGWRQVDDYGDDSSFDSPPRPNQISKVLTADGPRRPSKPVSYTQSAYDDAALKDSMGGRASYGKPLYDYDSESDASPSLSRAQGRDTSRRSRRPPVNDYSDDDDLIEVMEDDAPARRTFRQNKSLRVSPQPPLPLITRTSPPSAGSRRPAPLTLSASDTDDDSSISRRHTKTSEGTSTLTSPRPFSVASDVHTDISTDDDDRTRQVKKKLSYPDSFAYSGAEAPTKSSFSNLSDESHNVYSKTHRRRGDRDYSVYMSGGAGPGPSDYSQNSDSHDSDSETRHSRSFRRASSDSGTSELGRSPDRNSRKDIRGKSSQHSDWDHDGALSTQRTRSLDSLGSGSRGRSSPYIAPSPPSKAGKDGGKREPSADSSSLRVRSPIPPHRGTRAAAVGAASYLSEDLSRPSDTSSLRNRYQSGEASRGPASSLMSASLRPGSLRSSRLRHHSSLHSRESLHSNSSSADDSASGDGSTHDHSHDPTPPHLNRSPQPPRSSTSTTSLSKGESDSEKDSQLSQGSGAGHSSGYAGPSEVSGHSRRGTSTPQEHDYLSYKSYRHRRRTSSDNESESSKSSGSASKTRSRRTGSTVSVSANDKRLRASDLERASDSDSDKNTIRHSSTSSLASPSLDALVKTRRRAR</sequence>
<feature type="compositionally biased region" description="Basic and acidic residues" evidence="1">
    <location>
        <begin position="938"/>
        <end position="962"/>
    </location>
</feature>
<feature type="compositionally biased region" description="Basic and acidic residues" evidence="1">
    <location>
        <begin position="498"/>
        <end position="521"/>
    </location>
</feature>
<evidence type="ECO:0000313" key="3">
    <source>
        <dbReference type="Proteomes" id="UP001642502"/>
    </source>
</evidence>
<feature type="compositionally biased region" description="Low complexity" evidence="1">
    <location>
        <begin position="1066"/>
        <end position="1076"/>
    </location>
</feature>
<keyword evidence="3" id="KW-1185">Reference proteome</keyword>
<feature type="compositionally biased region" description="Polar residues" evidence="1">
    <location>
        <begin position="863"/>
        <end position="879"/>
    </location>
</feature>
<reference evidence="2 3" key="1">
    <citation type="submission" date="2024-01" db="EMBL/GenBank/DDBJ databases">
        <authorList>
            <person name="Allen C."/>
            <person name="Tagirdzhanova G."/>
        </authorList>
    </citation>
    <scope>NUCLEOTIDE SEQUENCE [LARGE SCALE GENOMIC DNA]</scope>
    <source>
        <strain evidence="2 3">CBS 119000</strain>
    </source>
</reference>
<feature type="compositionally biased region" description="Basic and acidic residues" evidence="1">
    <location>
        <begin position="199"/>
        <end position="228"/>
    </location>
</feature>
<feature type="compositionally biased region" description="Polar residues" evidence="1">
    <location>
        <begin position="169"/>
        <end position="180"/>
    </location>
</feature>
<proteinExistence type="predicted"/>
<feature type="compositionally biased region" description="Pro residues" evidence="1">
    <location>
        <begin position="79"/>
        <end position="91"/>
    </location>
</feature>
<feature type="compositionally biased region" description="Low complexity" evidence="1">
    <location>
        <begin position="1092"/>
        <end position="1106"/>
    </location>
</feature>
<feature type="compositionally biased region" description="Basic and acidic residues" evidence="1">
    <location>
        <begin position="910"/>
        <end position="920"/>
    </location>
</feature>
<feature type="compositionally biased region" description="Polar residues" evidence="1">
    <location>
        <begin position="811"/>
        <end position="821"/>
    </location>
</feature>
<feature type="compositionally biased region" description="Basic and acidic residues" evidence="1">
    <location>
        <begin position="1107"/>
        <end position="1116"/>
    </location>
</feature>
<feature type="compositionally biased region" description="Acidic residues" evidence="1">
    <location>
        <begin position="737"/>
        <end position="750"/>
    </location>
</feature>
<feature type="compositionally biased region" description="Basic and acidic residues" evidence="1">
    <location>
        <begin position="995"/>
        <end position="1005"/>
    </location>
</feature>
<accession>A0ABP0DFJ0</accession>
<evidence type="ECO:0000256" key="1">
    <source>
        <dbReference type="SAM" id="MobiDB-lite"/>
    </source>
</evidence>
<feature type="compositionally biased region" description="Low complexity" evidence="1">
    <location>
        <begin position="376"/>
        <end position="391"/>
    </location>
</feature>
<feature type="compositionally biased region" description="Low complexity" evidence="1">
    <location>
        <begin position="775"/>
        <end position="795"/>
    </location>
</feature>
<evidence type="ECO:0000313" key="2">
    <source>
        <dbReference type="EMBL" id="CAK7266082.1"/>
    </source>
</evidence>
<feature type="region of interest" description="Disordered" evidence="1">
    <location>
        <begin position="1"/>
        <end position="228"/>
    </location>
</feature>
<protein>
    <submittedName>
        <fullName evidence="2">Uncharacterized protein</fullName>
    </submittedName>
</protein>
<feature type="compositionally biased region" description="Basic and acidic residues" evidence="1">
    <location>
        <begin position="319"/>
        <end position="350"/>
    </location>
</feature>